<feature type="signal peptide" evidence="1">
    <location>
        <begin position="1"/>
        <end position="16"/>
    </location>
</feature>
<dbReference type="EMBL" id="GIKN01002710">
    <property type="protein sequence ID" value="NIE44983.1"/>
    <property type="molecule type" value="Transcribed_RNA"/>
</dbReference>
<name>A0A6G5A435_RHIMP</name>
<organism evidence="2">
    <name type="scientific">Rhipicephalus microplus</name>
    <name type="common">Cattle tick</name>
    <name type="synonym">Boophilus microplus</name>
    <dbReference type="NCBI Taxonomy" id="6941"/>
    <lineage>
        <taxon>Eukaryota</taxon>
        <taxon>Metazoa</taxon>
        <taxon>Ecdysozoa</taxon>
        <taxon>Arthropoda</taxon>
        <taxon>Chelicerata</taxon>
        <taxon>Arachnida</taxon>
        <taxon>Acari</taxon>
        <taxon>Parasitiformes</taxon>
        <taxon>Ixodida</taxon>
        <taxon>Ixodoidea</taxon>
        <taxon>Ixodidae</taxon>
        <taxon>Rhipicephalinae</taxon>
        <taxon>Rhipicephalus</taxon>
        <taxon>Boophilus</taxon>
    </lineage>
</organism>
<evidence type="ECO:0000313" key="2">
    <source>
        <dbReference type="EMBL" id="NIE44983.1"/>
    </source>
</evidence>
<dbReference type="AlphaFoldDB" id="A0A6G5A435"/>
<accession>A0A6G5A435</accession>
<protein>
    <recommendedName>
        <fullName evidence="3">Secreted protein</fullName>
    </recommendedName>
</protein>
<reference evidence="2" key="1">
    <citation type="submission" date="2020-03" db="EMBL/GenBank/DDBJ databases">
        <title>A transcriptome and proteome of the tick Rhipicephalus microplus shaped by the genetic composition of its hosts and developmental stage.</title>
        <authorList>
            <person name="Garcia G.R."/>
            <person name="Ribeiro J.M.C."/>
            <person name="Maruyama S.R."/>
            <person name="Gardinasse L.G."/>
            <person name="Nelson K."/>
            <person name="Ferreira B.R."/>
            <person name="Andrade T.G."/>
            <person name="Santos I.K.F.M."/>
        </authorList>
    </citation>
    <scope>NUCLEOTIDE SEQUENCE</scope>
    <source>
        <strain evidence="2">NSGR</strain>
        <tissue evidence="2">Salivary glands</tissue>
    </source>
</reference>
<feature type="chain" id="PRO_5026006183" description="Secreted protein" evidence="1">
    <location>
        <begin position="17"/>
        <end position="132"/>
    </location>
</feature>
<proteinExistence type="predicted"/>
<evidence type="ECO:0008006" key="3">
    <source>
        <dbReference type="Google" id="ProtNLM"/>
    </source>
</evidence>
<keyword evidence="1" id="KW-0732">Signal</keyword>
<sequence>MFWIILKLVHVKLGQPACCSVINECLGLHCIWFARILCYITSCTQNFLLCYFSLRLVFVYVLRKSSCCRTLYAHSSHACTNLPKLCSIDKLLCVCVCVCACMCRLMFSTYTWSTCLVPDSFPCADYLYLFLY</sequence>
<evidence type="ECO:0000256" key="1">
    <source>
        <dbReference type="SAM" id="SignalP"/>
    </source>
</evidence>